<dbReference type="PRINTS" id="PR00868">
    <property type="entry name" value="DNAPOLI"/>
</dbReference>
<keyword evidence="7 15" id="KW-0378">Hydrolase</keyword>
<dbReference type="CDD" id="cd08637">
    <property type="entry name" value="DNA_pol_A_pol_I_C"/>
    <property type="match status" value="1"/>
</dbReference>
<dbReference type="EMBL" id="CP116394">
    <property type="protein sequence ID" value="WCE47047.1"/>
    <property type="molecule type" value="Genomic_DNA"/>
</dbReference>
<dbReference type="Gene3D" id="3.30.70.370">
    <property type="match status" value="1"/>
</dbReference>
<dbReference type="FunFam" id="1.10.150.20:FF:000002">
    <property type="entry name" value="DNA polymerase I"/>
    <property type="match status" value="1"/>
</dbReference>
<dbReference type="InterPro" id="IPR002421">
    <property type="entry name" value="5-3_exonuclease"/>
</dbReference>
<evidence type="ECO:0000256" key="11">
    <source>
        <dbReference type="ARBA" id="ARBA00023204"/>
    </source>
</evidence>
<reference evidence="18" key="1">
    <citation type="submission" date="2023-01" db="EMBL/GenBank/DDBJ databases">
        <title>Comparative Genomic Analysis of the Clinically-Derived Winkia Strain NY0527 Provides Evidence into the Taxonomic Reassignment of Winkia neuii and Characterizes Their Virulence Traits.</title>
        <authorList>
            <person name="Cai X."/>
            <person name="Peng Y."/>
            <person name="Li M."/>
            <person name="Qiu Y."/>
            <person name="Wang Y."/>
            <person name="Xu L."/>
            <person name="Hou Q."/>
        </authorList>
    </citation>
    <scope>NUCLEOTIDE SEQUENCE</scope>
    <source>
        <strain evidence="18">NY0527</strain>
    </source>
</reference>
<dbReference type="InterPro" id="IPR020045">
    <property type="entry name" value="DNA_polI_H3TH"/>
</dbReference>
<evidence type="ECO:0000256" key="13">
    <source>
        <dbReference type="ARBA" id="ARBA00053603"/>
    </source>
</evidence>
<dbReference type="Pfam" id="PF01367">
    <property type="entry name" value="5_3_exonuc"/>
    <property type="match status" value="1"/>
</dbReference>
<dbReference type="InterPro" id="IPR012337">
    <property type="entry name" value="RNaseH-like_sf"/>
</dbReference>
<dbReference type="InterPro" id="IPR020046">
    <property type="entry name" value="5-3_exonucl_a-hlix_arch_N"/>
</dbReference>
<evidence type="ECO:0000256" key="8">
    <source>
        <dbReference type="ARBA" id="ARBA00022839"/>
    </source>
</evidence>
<dbReference type="GO" id="GO:0006302">
    <property type="term" value="P:double-strand break repair"/>
    <property type="evidence" value="ECO:0007669"/>
    <property type="project" value="TreeGrafter"/>
</dbReference>
<dbReference type="SMART" id="SM00482">
    <property type="entry name" value="POLAc"/>
    <property type="match status" value="1"/>
</dbReference>
<accession>A0AB38XRX5</accession>
<evidence type="ECO:0000256" key="2">
    <source>
        <dbReference type="ARBA" id="ARBA00022679"/>
    </source>
</evidence>
<evidence type="ECO:0000256" key="7">
    <source>
        <dbReference type="ARBA" id="ARBA00022801"/>
    </source>
</evidence>
<dbReference type="PANTHER" id="PTHR10133:SF27">
    <property type="entry name" value="DNA POLYMERASE NU"/>
    <property type="match status" value="1"/>
</dbReference>
<name>A0AB38XRX5_9ACTO</name>
<dbReference type="SMART" id="SM00279">
    <property type="entry name" value="HhH2"/>
    <property type="match status" value="1"/>
</dbReference>
<evidence type="ECO:0000256" key="5">
    <source>
        <dbReference type="ARBA" id="ARBA00022722"/>
    </source>
</evidence>
<dbReference type="Pfam" id="PF00476">
    <property type="entry name" value="DNA_pol_A"/>
    <property type="match status" value="1"/>
</dbReference>
<evidence type="ECO:0000256" key="6">
    <source>
        <dbReference type="ARBA" id="ARBA00022763"/>
    </source>
</evidence>
<feature type="domain" description="DNA-directed DNA polymerase family A palm" evidence="17">
    <location>
        <begin position="644"/>
        <end position="851"/>
    </location>
</feature>
<evidence type="ECO:0000256" key="14">
    <source>
        <dbReference type="NCBIfam" id="TIGR00593"/>
    </source>
</evidence>
<comment type="similarity">
    <text evidence="1 15">Belongs to the DNA polymerase type-A family.</text>
</comment>
<dbReference type="InterPro" id="IPR018320">
    <property type="entry name" value="DNA_polymerase_1"/>
</dbReference>
<dbReference type="InterPro" id="IPR036279">
    <property type="entry name" value="5-3_exonuclease_C_sf"/>
</dbReference>
<dbReference type="Gene3D" id="1.20.1060.10">
    <property type="entry name" value="Taq DNA Polymerase, Chain T, domain 4"/>
    <property type="match status" value="1"/>
</dbReference>
<dbReference type="Pfam" id="PF02739">
    <property type="entry name" value="5_3_exonuc_N"/>
    <property type="match status" value="1"/>
</dbReference>
<keyword evidence="8 15" id="KW-0269">Exonuclease</keyword>
<dbReference type="CDD" id="cd06140">
    <property type="entry name" value="DNA_polA_I_Bacillus_like_exo"/>
    <property type="match status" value="1"/>
</dbReference>
<dbReference type="Gene3D" id="3.30.420.10">
    <property type="entry name" value="Ribonuclease H-like superfamily/Ribonuclease H"/>
    <property type="match status" value="1"/>
</dbReference>
<comment type="catalytic activity">
    <reaction evidence="12 15">
        <text>DNA(n) + a 2'-deoxyribonucleoside 5'-triphosphate = DNA(n+1) + diphosphate</text>
        <dbReference type="Rhea" id="RHEA:22508"/>
        <dbReference type="Rhea" id="RHEA-COMP:17339"/>
        <dbReference type="Rhea" id="RHEA-COMP:17340"/>
        <dbReference type="ChEBI" id="CHEBI:33019"/>
        <dbReference type="ChEBI" id="CHEBI:61560"/>
        <dbReference type="ChEBI" id="CHEBI:173112"/>
        <dbReference type="EC" id="2.7.7.7"/>
    </reaction>
</comment>
<evidence type="ECO:0000256" key="15">
    <source>
        <dbReference type="RuleBase" id="RU004460"/>
    </source>
</evidence>
<dbReference type="SMART" id="SM00475">
    <property type="entry name" value="53EXOc"/>
    <property type="match status" value="1"/>
</dbReference>
<evidence type="ECO:0000256" key="12">
    <source>
        <dbReference type="ARBA" id="ARBA00049244"/>
    </source>
</evidence>
<dbReference type="PROSITE" id="PS00447">
    <property type="entry name" value="DNA_POLYMERASE_A"/>
    <property type="match status" value="1"/>
</dbReference>
<dbReference type="SUPFAM" id="SSF53098">
    <property type="entry name" value="Ribonuclease H-like"/>
    <property type="match status" value="1"/>
</dbReference>
<dbReference type="InterPro" id="IPR008918">
    <property type="entry name" value="HhH2"/>
</dbReference>
<keyword evidence="6 15" id="KW-0227">DNA damage</keyword>
<dbReference type="SUPFAM" id="SSF88723">
    <property type="entry name" value="PIN domain-like"/>
    <property type="match status" value="1"/>
</dbReference>
<dbReference type="InterPro" id="IPR019760">
    <property type="entry name" value="DNA-dir_DNA_pol_A_CS"/>
</dbReference>
<dbReference type="GO" id="GO:0006261">
    <property type="term" value="P:DNA-templated DNA replication"/>
    <property type="evidence" value="ECO:0007669"/>
    <property type="project" value="UniProtKB-UniRule"/>
</dbReference>
<dbReference type="InterPro" id="IPR029060">
    <property type="entry name" value="PIN-like_dom_sf"/>
</dbReference>
<dbReference type="GO" id="GO:0008409">
    <property type="term" value="F:5'-3' exonuclease activity"/>
    <property type="evidence" value="ECO:0007669"/>
    <property type="project" value="UniProtKB-UniRule"/>
</dbReference>
<evidence type="ECO:0000256" key="4">
    <source>
        <dbReference type="ARBA" id="ARBA00022705"/>
    </source>
</evidence>
<keyword evidence="10 15" id="KW-0238">DNA-binding</keyword>
<evidence type="ECO:0000313" key="19">
    <source>
        <dbReference type="Proteomes" id="UP001211044"/>
    </source>
</evidence>
<dbReference type="SUPFAM" id="SSF56672">
    <property type="entry name" value="DNA/RNA polymerases"/>
    <property type="match status" value="1"/>
</dbReference>
<dbReference type="CDD" id="cd09859">
    <property type="entry name" value="PIN_53EXO"/>
    <property type="match status" value="1"/>
</dbReference>
<keyword evidence="4 15" id="KW-0235">DNA replication</keyword>
<dbReference type="FunFam" id="1.10.150.20:FF:000003">
    <property type="entry name" value="DNA polymerase I"/>
    <property type="match status" value="1"/>
</dbReference>
<dbReference type="RefSeq" id="WP_271694857.1">
    <property type="nucleotide sequence ID" value="NZ_CP116394.1"/>
</dbReference>
<dbReference type="NCBIfam" id="TIGR00593">
    <property type="entry name" value="pola"/>
    <property type="match status" value="1"/>
</dbReference>
<dbReference type="Gene3D" id="1.10.150.20">
    <property type="entry name" value="5' to 3' exonuclease, C-terminal subdomain"/>
    <property type="match status" value="2"/>
</dbReference>
<dbReference type="GO" id="GO:0003887">
    <property type="term" value="F:DNA-directed DNA polymerase activity"/>
    <property type="evidence" value="ECO:0007669"/>
    <property type="project" value="UniProtKB-UniRule"/>
</dbReference>
<dbReference type="CDD" id="cd09898">
    <property type="entry name" value="H3TH_53EXO"/>
    <property type="match status" value="1"/>
</dbReference>
<dbReference type="GO" id="GO:0003677">
    <property type="term" value="F:DNA binding"/>
    <property type="evidence" value="ECO:0007669"/>
    <property type="project" value="UniProtKB-UniRule"/>
</dbReference>
<evidence type="ECO:0000259" key="17">
    <source>
        <dbReference type="SMART" id="SM00482"/>
    </source>
</evidence>
<proteinExistence type="inferred from homology"/>
<evidence type="ECO:0000259" key="16">
    <source>
        <dbReference type="SMART" id="SM00475"/>
    </source>
</evidence>
<keyword evidence="9 15" id="KW-0239">DNA-directed DNA polymerase</keyword>
<evidence type="ECO:0000256" key="3">
    <source>
        <dbReference type="ARBA" id="ARBA00022695"/>
    </source>
</evidence>
<gene>
    <name evidence="15 18" type="primary">polA</name>
    <name evidence="18" type="ORF">PIG85_05210</name>
</gene>
<comment type="function">
    <text evidence="13">In addition to polymerase activity, this DNA polymerase exhibits 3'-5' and 5'-3' exonuclease activity.</text>
</comment>
<dbReference type="Proteomes" id="UP001211044">
    <property type="component" value="Chromosome"/>
</dbReference>
<dbReference type="NCBIfam" id="NF004397">
    <property type="entry name" value="PRK05755.1"/>
    <property type="match status" value="1"/>
</dbReference>
<sequence length="888" mass="97784">MSKQRLLLLDGHSVAFRAFFALPAENFQTATGQHTNAIYGFTSMLVRMLQEEQPDYVAVAFDVSRRSFRTRVYEDYKAGRAETPSEFKNQIPLIKEVLEAIGIRWFEKEDYEADDIIATFARMGREDGLEVLISSGDRDAFQLITDQVTVLYPGKSMSDLRRMTPAAVEEKYGLPPERYPHLAALVGESADHLPGVPGVGPKTAAGWINKYDGLEGVLENADKIGGKRGQALREHVADVRRNRQLNRLVDDLDLGVGISDLKMAPADAKEITRLFDTLEFNRLRLKVLDAIGEGAEVEEAKPLSELEIVLSSDLQGGIKEWLTNLSPDIPVGIAVTGIRQPGRGEVDKLALCQGEKAVQVDIADLSEAEFAVLRDWFEHPTVPLVASDGKGLAHALKGSGIKLGSLSSDVQLAAYLCKPDARSYETALLASLYLKREIEAAPRQEGLLQIPGEIDDALAEEARTIGDLFAPLNDQLRSRDAVDLMNDLELPIQRLLGQMEDVGIAMDLDELATQYDSLSAEVDQLAEDAFAAIGHKVNLSSPKQLQVVLFDELDMPKTRKTKTGYTTNAEALAELFAKTHHPFLEALLAHRDRIKLRQTVEGLRKAVQEDGRIHTTFQQTVAATGRLSSTEPNLQNVPARTPMGMAIRGAFIPGTGYESLLTADYSQIEMRLMAHMSGDAALLEAFAEGEDIHRTMAAMVFGTAAEDVTPAQRSQVKATSYGLAYGLSAYGLSRQLGIDVPAASALRDRYFERFGGIHEYLESLVRAARKDGYTQTILGRRRYLPDLTSSNRQRREMAERAALNAPIQGSAADIIKLAMLKVHEALEQQSLRSRVLLQVHDELVVEVFPGEGEKVAELIRQAMAEPIKLDVALEVSEGRGPTWRDAAH</sequence>
<dbReference type="InterPro" id="IPR043502">
    <property type="entry name" value="DNA/RNA_pol_sf"/>
</dbReference>
<dbReference type="FunFam" id="3.40.50.1010:FF:000001">
    <property type="entry name" value="DNA polymerase I"/>
    <property type="match status" value="1"/>
</dbReference>
<keyword evidence="3 15" id="KW-0548">Nucleotidyltransferase</keyword>
<dbReference type="Gene3D" id="3.40.50.1010">
    <property type="entry name" value="5'-nuclease"/>
    <property type="match status" value="1"/>
</dbReference>
<evidence type="ECO:0000256" key="9">
    <source>
        <dbReference type="ARBA" id="ARBA00022932"/>
    </source>
</evidence>
<dbReference type="AlphaFoldDB" id="A0AB38XRX5"/>
<comment type="function">
    <text evidence="15">In addition to polymerase activity, this DNA polymerase exhibits 5'-3' exonuclease activity.</text>
</comment>
<dbReference type="SUPFAM" id="SSF47807">
    <property type="entry name" value="5' to 3' exonuclease, C-terminal subdomain"/>
    <property type="match status" value="1"/>
</dbReference>
<keyword evidence="11 15" id="KW-0234">DNA repair</keyword>
<dbReference type="InterPro" id="IPR001098">
    <property type="entry name" value="DNA-dir_DNA_pol_A_palm_dom"/>
</dbReference>
<evidence type="ECO:0000256" key="10">
    <source>
        <dbReference type="ARBA" id="ARBA00023125"/>
    </source>
</evidence>
<dbReference type="KEGG" id="wne:PIG85_05210"/>
<keyword evidence="5" id="KW-0540">Nuclease</keyword>
<keyword evidence="2 15" id="KW-0808">Transferase</keyword>
<protein>
    <recommendedName>
        <fullName evidence="14 15">DNA polymerase I</fullName>
        <ecNumber evidence="14 15">2.7.7.7</ecNumber>
    </recommendedName>
</protein>
<dbReference type="InterPro" id="IPR036397">
    <property type="entry name" value="RNaseH_sf"/>
</dbReference>
<dbReference type="PANTHER" id="PTHR10133">
    <property type="entry name" value="DNA POLYMERASE I"/>
    <property type="match status" value="1"/>
</dbReference>
<dbReference type="InterPro" id="IPR002298">
    <property type="entry name" value="DNA_polymerase_A"/>
</dbReference>
<dbReference type="EC" id="2.7.7.7" evidence="14 15"/>
<feature type="domain" description="5'-3' exonuclease" evidence="16">
    <location>
        <begin position="2"/>
        <end position="264"/>
    </location>
</feature>
<evidence type="ECO:0000256" key="1">
    <source>
        <dbReference type="ARBA" id="ARBA00007705"/>
    </source>
</evidence>
<evidence type="ECO:0000313" key="18">
    <source>
        <dbReference type="EMBL" id="WCE47047.1"/>
    </source>
</evidence>
<organism evidence="18 19">
    <name type="scientific">Winkia neuii subsp. anitrata</name>
    <dbReference type="NCBI Taxonomy" id="29318"/>
    <lineage>
        <taxon>Bacteria</taxon>
        <taxon>Bacillati</taxon>
        <taxon>Actinomycetota</taxon>
        <taxon>Actinomycetes</taxon>
        <taxon>Actinomycetales</taxon>
        <taxon>Actinomycetaceae</taxon>
        <taxon>Winkia</taxon>
    </lineage>
</organism>